<reference evidence="8 10" key="1">
    <citation type="submission" date="2024-02" db="EMBL/GenBank/DDBJ databases">
        <authorList>
            <person name="Daric V."/>
            <person name="Darras S."/>
        </authorList>
    </citation>
    <scope>NUCLEOTIDE SEQUENCE [LARGE SCALE GENOMIC DNA]</scope>
</reference>
<dbReference type="InterPro" id="IPR001164">
    <property type="entry name" value="ArfGAP_dom"/>
</dbReference>
<feature type="compositionally biased region" description="Polar residues" evidence="6">
    <location>
        <begin position="499"/>
        <end position="520"/>
    </location>
</feature>
<feature type="compositionally biased region" description="Low complexity" evidence="6">
    <location>
        <begin position="483"/>
        <end position="497"/>
    </location>
</feature>
<dbReference type="EMBL" id="CAWYQH010000097">
    <property type="protein sequence ID" value="CAK8684093.1"/>
    <property type="molecule type" value="Genomic_DNA"/>
</dbReference>
<accession>A0ABP0F9Q7</accession>
<dbReference type="EMBL" id="CAWYQH010000034">
    <property type="protein sequence ID" value="CAK8676437.1"/>
    <property type="molecule type" value="Genomic_DNA"/>
</dbReference>
<feature type="region of interest" description="Disordered" evidence="6">
    <location>
        <begin position="483"/>
        <end position="520"/>
    </location>
</feature>
<protein>
    <recommendedName>
        <fullName evidence="7">Arf-GAP domain-containing protein</fullName>
    </recommendedName>
</protein>
<dbReference type="PANTHER" id="PTHR46134:SF3">
    <property type="entry name" value="ARFGAP WITH FG REPEATS 1"/>
    <property type="match status" value="1"/>
</dbReference>
<keyword evidence="1" id="KW-0479">Metal-binding</keyword>
<evidence type="ECO:0000256" key="2">
    <source>
        <dbReference type="ARBA" id="ARBA00022737"/>
    </source>
</evidence>
<dbReference type="SMART" id="SM00105">
    <property type="entry name" value="ArfGap"/>
    <property type="match status" value="1"/>
</dbReference>
<evidence type="ECO:0000256" key="6">
    <source>
        <dbReference type="SAM" id="MobiDB-lite"/>
    </source>
</evidence>
<organism evidence="8 10">
    <name type="scientific">Clavelina lepadiformis</name>
    <name type="common">Light-bulb sea squirt</name>
    <name type="synonym">Ascidia lepadiformis</name>
    <dbReference type="NCBI Taxonomy" id="159417"/>
    <lineage>
        <taxon>Eukaryota</taxon>
        <taxon>Metazoa</taxon>
        <taxon>Chordata</taxon>
        <taxon>Tunicata</taxon>
        <taxon>Ascidiacea</taxon>
        <taxon>Aplousobranchia</taxon>
        <taxon>Clavelinidae</taxon>
        <taxon>Clavelina</taxon>
    </lineage>
</organism>
<evidence type="ECO:0000256" key="4">
    <source>
        <dbReference type="ARBA" id="ARBA00022833"/>
    </source>
</evidence>
<dbReference type="PANTHER" id="PTHR46134">
    <property type="entry name" value="DRONGO, ISOFORM F"/>
    <property type="match status" value="1"/>
</dbReference>
<keyword evidence="10" id="KW-1185">Reference proteome</keyword>
<dbReference type="PRINTS" id="PR00405">
    <property type="entry name" value="REVINTRACTNG"/>
</dbReference>
<dbReference type="InterPro" id="IPR037278">
    <property type="entry name" value="ARFGAP/RecO"/>
</dbReference>
<dbReference type="Gene3D" id="1.10.220.150">
    <property type="entry name" value="Arf GTPase activating protein"/>
    <property type="match status" value="1"/>
</dbReference>
<dbReference type="InterPro" id="IPR052248">
    <property type="entry name" value="Arf-GAP_FG-repeat_protein"/>
</dbReference>
<name>A0ABP0F9Q7_CLALP</name>
<evidence type="ECO:0000313" key="10">
    <source>
        <dbReference type="Proteomes" id="UP001642483"/>
    </source>
</evidence>
<evidence type="ECO:0000313" key="9">
    <source>
        <dbReference type="EMBL" id="CAK8684093.1"/>
    </source>
</evidence>
<evidence type="ECO:0000256" key="1">
    <source>
        <dbReference type="ARBA" id="ARBA00022723"/>
    </source>
</evidence>
<feature type="region of interest" description="Disordered" evidence="6">
    <location>
        <begin position="141"/>
        <end position="177"/>
    </location>
</feature>
<dbReference type="Proteomes" id="UP001642483">
    <property type="component" value="Unassembled WGS sequence"/>
</dbReference>
<keyword evidence="4" id="KW-0862">Zinc</keyword>
<gene>
    <name evidence="9" type="ORF">CVLEPA_LOCUS15090</name>
    <name evidence="8" type="ORF">CVLEPA_LOCUS5908</name>
</gene>
<evidence type="ECO:0000256" key="5">
    <source>
        <dbReference type="PROSITE-ProRule" id="PRU00288"/>
    </source>
</evidence>
<sequence>MASSRKKQEERHLQTLKDALKLECNKRCFECDQRGPTYVDVTIGSFVCTSCGGILRGLNPPHRIKSVSMATFSPSEIAFVETRGNAYCKNIYLGKYDSRSNAKPESKGDHAKLKYFMEQKYEQKKWYIPPEQAQKPTESFMNSVAQKSDKTKPLTTLLGSNAPPLKVEKKPTSPKQVQKIDNMLADVSISSNNSASTNQLNGTDKGGFADFSNAFSSSSSFDAFGDFTSSQNSSNPTSSSSTNGFAQFPNIMAPLSSTSNATISQPAAPSKPVDKYADLSGLFNLDDGSSTDIMSLWSSNSTSTSQNPNTSLFGMSQPQNTAASQQTSIFGNTQSQSNVFGNTNQQPSVFGTQTTTAYGNTPQPQSGLMNNMPAPPAYGNLQPAFGGMQPTMMTNAGFTTMPNAVPVFGSSPQQTSTGINVFGGMQVPATGYGMATQAAFPAQQTQPIMGTTQPVSAANPFMQAVSQQPAQAQMGANPFMSMQQTTQKPFQTQTAPTNPFMSMSSQAPLQQNPTSTNPFF</sequence>
<proteinExistence type="predicted"/>
<evidence type="ECO:0000313" key="8">
    <source>
        <dbReference type="EMBL" id="CAK8676437.1"/>
    </source>
</evidence>
<dbReference type="InterPro" id="IPR038508">
    <property type="entry name" value="ArfGAP_dom_sf"/>
</dbReference>
<dbReference type="Pfam" id="PF01412">
    <property type="entry name" value="ArfGap"/>
    <property type="match status" value="1"/>
</dbReference>
<dbReference type="CDD" id="cd08838">
    <property type="entry name" value="ArfGap_AGFG"/>
    <property type="match status" value="1"/>
</dbReference>
<keyword evidence="2" id="KW-0677">Repeat</keyword>
<evidence type="ECO:0000256" key="3">
    <source>
        <dbReference type="ARBA" id="ARBA00022771"/>
    </source>
</evidence>
<dbReference type="PROSITE" id="PS50115">
    <property type="entry name" value="ARFGAP"/>
    <property type="match status" value="1"/>
</dbReference>
<keyword evidence="3 5" id="KW-0863">Zinc-finger</keyword>
<dbReference type="SUPFAM" id="SSF57863">
    <property type="entry name" value="ArfGap/RecO-like zinc finger"/>
    <property type="match status" value="1"/>
</dbReference>
<comment type="caution">
    <text evidence="8">The sequence shown here is derived from an EMBL/GenBank/DDBJ whole genome shotgun (WGS) entry which is preliminary data.</text>
</comment>
<feature type="domain" description="Arf-GAP" evidence="7">
    <location>
        <begin position="10"/>
        <end position="135"/>
    </location>
</feature>
<evidence type="ECO:0000259" key="7">
    <source>
        <dbReference type="PROSITE" id="PS50115"/>
    </source>
</evidence>